<feature type="non-terminal residue" evidence="2">
    <location>
        <position position="81"/>
    </location>
</feature>
<feature type="non-terminal residue" evidence="2">
    <location>
        <position position="1"/>
    </location>
</feature>
<evidence type="ECO:0000313" key="3">
    <source>
        <dbReference type="Proteomes" id="UP000681967"/>
    </source>
</evidence>
<reference evidence="2" key="1">
    <citation type="submission" date="2021-02" db="EMBL/GenBank/DDBJ databases">
        <authorList>
            <person name="Nowell W R."/>
        </authorList>
    </citation>
    <scope>NUCLEOTIDE SEQUENCE</scope>
</reference>
<keyword evidence="1" id="KW-0175">Coiled coil</keyword>
<dbReference type="EMBL" id="CAJOBH010139574">
    <property type="protein sequence ID" value="CAF4798277.1"/>
    <property type="molecule type" value="Genomic_DNA"/>
</dbReference>
<proteinExistence type="predicted"/>
<evidence type="ECO:0000313" key="2">
    <source>
        <dbReference type="EMBL" id="CAF4798277.1"/>
    </source>
</evidence>
<evidence type="ECO:0000256" key="1">
    <source>
        <dbReference type="SAM" id="Coils"/>
    </source>
</evidence>
<name>A0A8S3B862_9BILA</name>
<sequence length="81" mass="9517">NETKASFTQKLDSQLQEHLDEMATLKSQQQIKFDNNLKELQEEKDYLEIKIEQLENQHKKTIETLENELTAAAKRAQDKIT</sequence>
<protein>
    <submittedName>
        <fullName evidence="2">Uncharacterized protein</fullName>
    </submittedName>
</protein>
<accession>A0A8S3B862</accession>
<gene>
    <name evidence="2" type="ORF">BYL167_LOCUS48027</name>
</gene>
<dbReference type="Proteomes" id="UP000681967">
    <property type="component" value="Unassembled WGS sequence"/>
</dbReference>
<organism evidence="2 3">
    <name type="scientific">Rotaria magnacalcarata</name>
    <dbReference type="NCBI Taxonomy" id="392030"/>
    <lineage>
        <taxon>Eukaryota</taxon>
        <taxon>Metazoa</taxon>
        <taxon>Spiralia</taxon>
        <taxon>Gnathifera</taxon>
        <taxon>Rotifera</taxon>
        <taxon>Eurotatoria</taxon>
        <taxon>Bdelloidea</taxon>
        <taxon>Philodinida</taxon>
        <taxon>Philodinidae</taxon>
        <taxon>Rotaria</taxon>
    </lineage>
</organism>
<feature type="coiled-coil region" evidence="1">
    <location>
        <begin position="8"/>
        <end position="75"/>
    </location>
</feature>
<comment type="caution">
    <text evidence="2">The sequence shown here is derived from an EMBL/GenBank/DDBJ whole genome shotgun (WGS) entry which is preliminary data.</text>
</comment>
<dbReference type="AlphaFoldDB" id="A0A8S3B862"/>